<dbReference type="Pfam" id="PF11580">
    <property type="entry name" value="DUF3239"/>
    <property type="match status" value="1"/>
</dbReference>
<dbReference type="EMBL" id="WBMO01000001">
    <property type="protein sequence ID" value="MDV2476682.1"/>
    <property type="molecule type" value="Genomic_DNA"/>
</dbReference>
<evidence type="ECO:0000256" key="1">
    <source>
        <dbReference type="SAM" id="Phobius"/>
    </source>
</evidence>
<keyword evidence="3" id="KW-1185">Reference proteome</keyword>
<keyword evidence="1" id="KW-1133">Transmembrane helix</keyword>
<protein>
    <submittedName>
        <fullName evidence="2">DUF3239 domain-containing protein</fullName>
    </submittedName>
</protein>
<evidence type="ECO:0000313" key="2">
    <source>
        <dbReference type="EMBL" id="MDV2476682.1"/>
    </source>
</evidence>
<proteinExistence type="predicted"/>
<dbReference type="RefSeq" id="WP_072810322.1">
    <property type="nucleotide sequence ID" value="NZ_JAHWLX010000163.1"/>
</dbReference>
<name>A0ABU3WRP8_9NOCA</name>
<dbReference type="Proteomes" id="UP001275440">
    <property type="component" value="Unassembled WGS sequence"/>
</dbReference>
<keyword evidence="1" id="KW-0472">Membrane</keyword>
<dbReference type="InterPro" id="IPR021632">
    <property type="entry name" value="DUF3239"/>
</dbReference>
<evidence type="ECO:0000313" key="3">
    <source>
        <dbReference type="Proteomes" id="UP001275440"/>
    </source>
</evidence>
<feature type="transmembrane region" description="Helical" evidence="1">
    <location>
        <begin position="26"/>
        <end position="45"/>
    </location>
</feature>
<feature type="transmembrane region" description="Helical" evidence="1">
    <location>
        <begin position="51"/>
        <end position="73"/>
    </location>
</feature>
<organism evidence="2 3">
    <name type="scientific">Rhodococcus zopfii</name>
    <dbReference type="NCBI Taxonomy" id="43772"/>
    <lineage>
        <taxon>Bacteria</taxon>
        <taxon>Bacillati</taxon>
        <taxon>Actinomycetota</taxon>
        <taxon>Actinomycetes</taxon>
        <taxon>Mycobacteriales</taxon>
        <taxon>Nocardiaceae</taxon>
        <taxon>Rhodococcus</taxon>
    </lineage>
</organism>
<keyword evidence="1" id="KW-0812">Transmembrane</keyword>
<gene>
    <name evidence="2" type="ORF">F8M49_17615</name>
</gene>
<comment type="caution">
    <text evidence="2">The sequence shown here is derived from an EMBL/GenBank/DDBJ whole genome shotgun (WGS) entry which is preliminary data.</text>
</comment>
<dbReference type="InterPro" id="IPR023124">
    <property type="entry name" value="DUF3239_dom_sf"/>
</dbReference>
<dbReference type="Gene3D" id="2.40.410.10">
    <property type="entry name" value="putative membrane protein from Corynebacterium diphtheriae superfamily"/>
    <property type="match status" value="1"/>
</dbReference>
<accession>A0ABU3WRP8</accession>
<sequence>MRRFEFPVDLPHAKSVNQTLAEVRSLRLSGIVVALLCAAGAAWLLTLGKPWAYIVGAVLVVAAVTSAWVALWAPRKVGSVQDLYHESPLVPAVVSEIRPRGLTLLALVDIAKPGTTDRRYALVTRNVQAVPGHQKRVGEQVPCVAVLSDRTTRNTTGSWQMVSPMPIAWGTRDAKVLRDATEAIDDAEWKLLKTKVGLSEKVSATDDHRLVLDRGDLPGELR</sequence>
<reference evidence="2 3" key="1">
    <citation type="submission" date="2019-10" db="EMBL/GenBank/DDBJ databases">
        <title>Draft Genome Assembly of Rhodococcus zopfii DSM44189.</title>
        <authorList>
            <person name="Sutton J.M."/>
            <person name="Akob D.M."/>
            <person name="Bushman T.J."/>
        </authorList>
    </citation>
    <scope>NUCLEOTIDE SEQUENCE [LARGE SCALE GENOMIC DNA]</scope>
    <source>
        <strain evidence="2 3">DSM 44189</strain>
    </source>
</reference>